<feature type="non-terminal residue" evidence="2">
    <location>
        <position position="178"/>
    </location>
</feature>
<keyword evidence="3" id="KW-1185">Reference proteome</keyword>
<protein>
    <submittedName>
        <fullName evidence="2">CYTH domain-containing protein</fullName>
    </submittedName>
</protein>
<comment type="caution">
    <text evidence="2">The sequence shown here is derived from an EMBL/GenBank/DDBJ whole genome shotgun (WGS) entry which is preliminary data.</text>
</comment>
<dbReference type="RefSeq" id="WP_379140608.1">
    <property type="nucleotide sequence ID" value="NZ_JBHMDG010000004.1"/>
</dbReference>
<organism evidence="2 3">
    <name type="scientific">Nocardioides plantarum</name>
    <dbReference type="NCBI Taxonomy" id="29299"/>
    <lineage>
        <taxon>Bacteria</taxon>
        <taxon>Bacillati</taxon>
        <taxon>Actinomycetota</taxon>
        <taxon>Actinomycetes</taxon>
        <taxon>Propionibacteriales</taxon>
        <taxon>Nocardioidaceae</taxon>
        <taxon>Nocardioides</taxon>
    </lineage>
</organism>
<evidence type="ECO:0000259" key="1">
    <source>
        <dbReference type="Pfam" id="PF01928"/>
    </source>
</evidence>
<evidence type="ECO:0000313" key="2">
    <source>
        <dbReference type="EMBL" id="MFB9312182.1"/>
    </source>
</evidence>
<proteinExistence type="predicted"/>
<accession>A0ABV5K752</accession>
<feature type="domain" description="CYTH" evidence="1">
    <location>
        <begin position="6"/>
        <end position="143"/>
    </location>
</feature>
<dbReference type="Proteomes" id="UP001589750">
    <property type="component" value="Unassembled WGS sequence"/>
</dbReference>
<dbReference type="EMBL" id="JBHMDG010000004">
    <property type="protein sequence ID" value="MFB9312182.1"/>
    <property type="molecule type" value="Genomic_DNA"/>
</dbReference>
<sequence length="178" mass="18389">MTDHHEVERAYALGPDDVLPDFAALTAVASVTEPRTATLAATYLDTDDLSLICAGVTLRRRTGGDDAGWHLKIPAGDGRDEVHLPLGESDVVPATLAHTVLGWTRGRDLGPVATIVTERTTSLLLDADGAVLAEVADDVVVGTPIDGPAAAAAISWRELEIGLVGAGPVLLDAADALL</sequence>
<gene>
    <name evidence="2" type="ORF">ACFFRI_03915</name>
</gene>
<evidence type="ECO:0000313" key="3">
    <source>
        <dbReference type="Proteomes" id="UP001589750"/>
    </source>
</evidence>
<dbReference type="InterPro" id="IPR023577">
    <property type="entry name" value="CYTH_domain"/>
</dbReference>
<dbReference type="CDD" id="cd07374">
    <property type="entry name" value="CYTH-like_Pase"/>
    <property type="match status" value="1"/>
</dbReference>
<dbReference type="Pfam" id="PF01928">
    <property type="entry name" value="CYTH"/>
    <property type="match status" value="1"/>
</dbReference>
<dbReference type="InterPro" id="IPR033469">
    <property type="entry name" value="CYTH-like_dom_sf"/>
</dbReference>
<dbReference type="Gene3D" id="2.40.320.10">
    <property type="entry name" value="Hypothetical Protein Pfu-838710-001"/>
    <property type="match status" value="1"/>
</dbReference>
<reference evidence="2 3" key="1">
    <citation type="submission" date="2024-09" db="EMBL/GenBank/DDBJ databases">
        <authorList>
            <person name="Sun Q."/>
            <person name="Mori K."/>
        </authorList>
    </citation>
    <scope>NUCLEOTIDE SEQUENCE [LARGE SCALE GENOMIC DNA]</scope>
    <source>
        <strain evidence="2 3">JCM 9626</strain>
    </source>
</reference>
<name>A0ABV5K752_9ACTN</name>
<dbReference type="SUPFAM" id="SSF55154">
    <property type="entry name" value="CYTH-like phosphatases"/>
    <property type="match status" value="1"/>
</dbReference>